<sequence length="98" mass="10751">MKATQHKPCGKNRYASQREAIRNALAASRKSGYALRVYRCSKCKGWHLTKKPFRTTEGNGSRRTGAKPALSPPGRSDDGQQTGCSCGRCAWLDHEPSA</sequence>
<evidence type="ECO:0000313" key="3">
    <source>
        <dbReference type="Proteomes" id="UP001500842"/>
    </source>
</evidence>
<reference evidence="2 3" key="1">
    <citation type="journal article" date="2019" name="Int. J. Syst. Evol. Microbiol.">
        <title>The Global Catalogue of Microorganisms (GCM) 10K type strain sequencing project: providing services to taxonomists for standard genome sequencing and annotation.</title>
        <authorList>
            <consortium name="The Broad Institute Genomics Platform"/>
            <consortium name="The Broad Institute Genome Sequencing Center for Infectious Disease"/>
            <person name="Wu L."/>
            <person name="Ma J."/>
        </authorList>
    </citation>
    <scope>NUCLEOTIDE SEQUENCE [LARGE SCALE GENOMIC DNA]</scope>
    <source>
        <strain evidence="2 3">JCM 14942</strain>
    </source>
</reference>
<evidence type="ECO:0000313" key="2">
    <source>
        <dbReference type="EMBL" id="GAA1537106.1"/>
    </source>
</evidence>
<accession>A0ABN2BD03</accession>
<name>A0ABN2BD03_9ACTN</name>
<dbReference type="EMBL" id="BAAAOR010000033">
    <property type="protein sequence ID" value="GAA1537106.1"/>
    <property type="molecule type" value="Genomic_DNA"/>
</dbReference>
<dbReference type="Proteomes" id="UP001500842">
    <property type="component" value="Unassembled WGS sequence"/>
</dbReference>
<gene>
    <name evidence="2" type="ORF">GCM10009788_44690</name>
</gene>
<comment type="caution">
    <text evidence="2">The sequence shown here is derived from an EMBL/GenBank/DDBJ whole genome shotgun (WGS) entry which is preliminary data.</text>
</comment>
<proteinExistence type="predicted"/>
<evidence type="ECO:0000256" key="1">
    <source>
        <dbReference type="SAM" id="MobiDB-lite"/>
    </source>
</evidence>
<organism evidence="2 3">
    <name type="scientific">Nocardioides humi</name>
    <dbReference type="NCBI Taxonomy" id="449461"/>
    <lineage>
        <taxon>Bacteria</taxon>
        <taxon>Bacillati</taxon>
        <taxon>Actinomycetota</taxon>
        <taxon>Actinomycetes</taxon>
        <taxon>Propionibacteriales</taxon>
        <taxon>Nocardioidaceae</taxon>
        <taxon>Nocardioides</taxon>
    </lineage>
</organism>
<feature type="region of interest" description="Disordered" evidence="1">
    <location>
        <begin position="51"/>
        <end position="83"/>
    </location>
</feature>
<protein>
    <submittedName>
        <fullName evidence="2">Uncharacterized protein</fullName>
    </submittedName>
</protein>
<keyword evidence="3" id="KW-1185">Reference proteome</keyword>